<name>A0A2S9XTK2_9BACT</name>
<dbReference type="OrthoDB" id="9844499at2"/>
<gene>
    <name evidence="1" type="ORF">ENSA7_69870</name>
</gene>
<dbReference type="AlphaFoldDB" id="A0A2S9XTK2"/>
<protein>
    <submittedName>
        <fullName evidence="1">Uncharacterized protein</fullName>
    </submittedName>
</protein>
<comment type="caution">
    <text evidence="1">The sequence shown here is derived from an EMBL/GenBank/DDBJ whole genome shotgun (WGS) entry which is preliminary data.</text>
</comment>
<accession>A0A2S9XTK2</accession>
<sequence length="358" mass="37277">MLSTTLATGCGWIDKAAAKDTKVVVYSAGPATSVAIDGGEAVELGAGKFQSFAVGPGTHELVFDGSRKVSVTLEAFDRWVVPAAADQCFFSIDVSSSHYSADGKNRLGGPDITKRQQQSEPFKFPPQHYLTEKELPAEVSSGTLLYMLRSLPCDELDRLEAGLDGSPTSEPAPPADPTLARLVEFSAAIGCDAPEGVAKAWCVAAGAWTHVDDAKLPLPDTGKSYVGLRVEIPADGELASVLDGAKLSLLAIRPEAAAGFGTLSGVNPENDDERQELDAAMASVRAVFTGDAKAVELRDGIGAYVDTLPASAATSLTATERGWTIGDGEAELRAAGPLVVALEHDGAGNLALSFHLPR</sequence>
<dbReference type="RefSeq" id="WP_106093792.1">
    <property type="nucleotide sequence ID" value="NZ_PVNL01000135.1"/>
</dbReference>
<dbReference type="EMBL" id="PVNL01000135">
    <property type="protein sequence ID" value="PRP96173.1"/>
    <property type="molecule type" value="Genomic_DNA"/>
</dbReference>
<evidence type="ECO:0000313" key="1">
    <source>
        <dbReference type="EMBL" id="PRP96173.1"/>
    </source>
</evidence>
<reference evidence="1 2" key="1">
    <citation type="submission" date="2018-03" db="EMBL/GenBank/DDBJ databases">
        <title>Draft Genome Sequences of the Obligatory Marine Myxobacteria Enhygromyxa salina SWB007.</title>
        <authorList>
            <person name="Poehlein A."/>
            <person name="Moghaddam J.A."/>
            <person name="Harms H."/>
            <person name="Alanjari M."/>
            <person name="Koenig G.M."/>
            <person name="Daniel R."/>
            <person name="Schaeberle T.F."/>
        </authorList>
    </citation>
    <scope>NUCLEOTIDE SEQUENCE [LARGE SCALE GENOMIC DNA]</scope>
    <source>
        <strain evidence="1 2">SWB007</strain>
    </source>
</reference>
<organism evidence="1 2">
    <name type="scientific">Enhygromyxa salina</name>
    <dbReference type="NCBI Taxonomy" id="215803"/>
    <lineage>
        <taxon>Bacteria</taxon>
        <taxon>Pseudomonadati</taxon>
        <taxon>Myxococcota</taxon>
        <taxon>Polyangia</taxon>
        <taxon>Nannocystales</taxon>
        <taxon>Nannocystaceae</taxon>
        <taxon>Enhygromyxa</taxon>
    </lineage>
</organism>
<dbReference type="Proteomes" id="UP000238823">
    <property type="component" value="Unassembled WGS sequence"/>
</dbReference>
<evidence type="ECO:0000313" key="2">
    <source>
        <dbReference type="Proteomes" id="UP000238823"/>
    </source>
</evidence>
<proteinExistence type="predicted"/>